<organism evidence="2 3">
    <name type="scientific">Candidatus Yanofskybacteria bacterium CG10_big_fil_rev_8_21_14_0_10_37_15</name>
    <dbReference type="NCBI Taxonomy" id="1975097"/>
    <lineage>
        <taxon>Bacteria</taxon>
        <taxon>Candidatus Yanofskyibacteriota</taxon>
    </lineage>
</organism>
<dbReference type="Proteomes" id="UP000230208">
    <property type="component" value="Unassembled WGS sequence"/>
</dbReference>
<feature type="region of interest" description="Disordered" evidence="1">
    <location>
        <begin position="39"/>
        <end position="71"/>
    </location>
</feature>
<evidence type="ECO:0000256" key="1">
    <source>
        <dbReference type="SAM" id="MobiDB-lite"/>
    </source>
</evidence>
<gene>
    <name evidence="2" type="ORF">COV30_01700</name>
</gene>
<proteinExistence type="predicted"/>
<feature type="compositionally biased region" description="Basic and acidic residues" evidence="1">
    <location>
        <begin position="60"/>
        <end position="71"/>
    </location>
</feature>
<accession>A0A2H0R6B6</accession>
<evidence type="ECO:0000313" key="2">
    <source>
        <dbReference type="EMBL" id="PIR41886.1"/>
    </source>
</evidence>
<evidence type="ECO:0000313" key="3">
    <source>
        <dbReference type="Proteomes" id="UP000230208"/>
    </source>
</evidence>
<reference evidence="2 3" key="1">
    <citation type="submission" date="2017-09" db="EMBL/GenBank/DDBJ databases">
        <title>Depth-based differentiation of microbial function through sediment-hosted aquifers and enrichment of novel symbionts in the deep terrestrial subsurface.</title>
        <authorList>
            <person name="Probst A.J."/>
            <person name="Ladd B."/>
            <person name="Jarett J.K."/>
            <person name="Geller-Mcgrath D.E."/>
            <person name="Sieber C.M."/>
            <person name="Emerson J.B."/>
            <person name="Anantharaman K."/>
            <person name="Thomas B.C."/>
            <person name="Malmstrom R."/>
            <person name="Stieglmeier M."/>
            <person name="Klingl A."/>
            <person name="Woyke T."/>
            <person name="Ryan C.M."/>
            <person name="Banfield J.F."/>
        </authorList>
    </citation>
    <scope>NUCLEOTIDE SEQUENCE [LARGE SCALE GENOMIC DNA]</scope>
    <source>
        <strain evidence="2">CG10_big_fil_rev_8_21_14_0_10_37_15</strain>
    </source>
</reference>
<name>A0A2H0R6B6_9BACT</name>
<dbReference type="EMBL" id="PCXP01000019">
    <property type="protein sequence ID" value="PIR41886.1"/>
    <property type="molecule type" value="Genomic_DNA"/>
</dbReference>
<protein>
    <submittedName>
        <fullName evidence="2">Uncharacterized protein</fullName>
    </submittedName>
</protein>
<comment type="caution">
    <text evidence="2">The sequence shown here is derived from an EMBL/GenBank/DDBJ whole genome shotgun (WGS) entry which is preliminary data.</text>
</comment>
<sequence length="71" mass="7728">MQNIIIGLIVAILVIIYLKLRKSTHSNKNLPAVSNVELPVVSQPNPPAVSNVELPNDSNLPDKLKESSKSQ</sequence>
<dbReference type="AlphaFoldDB" id="A0A2H0R6B6"/>